<dbReference type="PANTHER" id="PTHR42920:SF5">
    <property type="entry name" value="EAMA DOMAIN-CONTAINING PROTEIN"/>
    <property type="match status" value="1"/>
</dbReference>
<gene>
    <name evidence="9" type="ORF">IAD03_09630</name>
</gene>
<feature type="transmembrane region" description="Helical" evidence="7">
    <location>
        <begin position="147"/>
        <end position="165"/>
    </location>
</feature>
<dbReference type="Pfam" id="PF00892">
    <property type="entry name" value="EamA"/>
    <property type="match status" value="2"/>
</dbReference>
<feature type="transmembrane region" description="Helical" evidence="7">
    <location>
        <begin position="32"/>
        <end position="51"/>
    </location>
</feature>
<dbReference type="InterPro" id="IPR051258">
    <property type="entry name" value="Diverse_Substrate_Transporter"/>
</dbReference>
<feature type="transmembrane region" description="Helical" evidence="7">
    <location>
        <begin position="264"/>
        <end position="282"/>
    </location>
</feature>
<evidence type="ECO:0000256" key="6">
    <source>
        <dbReference type="ARBA" id="ARBA00023136"/>
    </source>
</evidence>
<reference evidence="9" key="1">
    <citation type="submission" date="2020-10" db="EMBL/GenBank/DDBJ databases">
        <authorList>
            <person name="Gilroy R."/>
        </authorList>
    </citation>
    <scope>NUCLEOTIDE SEQUENCE</scope>
    <source>
        <strain evidence="9">6086</strain>
    </source>
</reference>
<evidence type="ECO:0000313" key="9">
    <source>
        <dbReference type="EMBL" id="HIS79616.1"/>
    </source>
</evidence>
<keyword evidence="5 7" id="KW-1133">Transmembrane helix</keyword>
<feature type="domain" description="EamA" evidence="8">
    <location>
        <begin position="144"/>
        <end position="279"/>
    </location>
</feature>
<feature type="domain" description="EamA" evidence="8">
    <location>
        <begin position="2"/>
        <end position="132"/>
    </location>
</feature>
<dbReference type="InterPro" id="IPR037185">
    <property type="entry name" value="EmrE-like"/>
</dbReference>
<dbReference type="PANTHER" id="PTHR42920">
    <property type="entry name" value="OS03G0707200 PROTEIN-RELATED"/>
    <property type="match status" value="1"/>
</dbReference>
<comment type="subcellular location">
    <subcellularLocation>
        <location evidence="1">Cell membrane</location>
        <topology evidence="1">Multi-pass membrane protein</topology>
    </subcellularLocation>
</comment>
<keyword evidence="4 7" id="KW-0812">Transmembrane</keyword>
<name>A0A9D1FTH5_9FIRM</name>
<evidence type="ECO:0000256" key="4">
    <source>
        <dbReference type="ARBA" id="ARBA00022692"/>
    </source>
</evidence>
<proteinExistence type="inferred from homology"/>
<keyword evidence="3" id="KW-1003">Cell membrane</keyword>
<feature type="transmembrane region" description="Helical" evidence="7">
    <location>
        <begin position="238"/>
        <end position="258"/>
    </location>
</feature>
<dbReference type="SUPFAM" id="SSF103481">
    <property type="entry name" value="Multidrug resistance efflux transporter EmrE"/>
    <property type="match status" value="2"/>
</dbReference>
<comment type="similarity">
    <text evidence="2">Belongs to the EamA transporter family.</text>
</comment>
<dbReference type="GO" id="GO:0005886">
    <property type="term" value="C:plasma membrane"/>
    <property type="evidence" value="ECO:0007669"/>
    <property type="project" value="UniProtKB-SubCell"/>
</dbReference>
<evidence type="ECO:0000256" key="7">
    <source>
        <dbReference type="SAM" id="Phobius"/>
    </source>
</evidence>
<dbReference type="EMBL" id="DVJM01000209">
    <property type="protein sequence ID" value="HIS79616.1"/>
    <property type="molecule type" value="Genomic_DNA"/>
</dbReference>
<feature type="transmembrane region" description="Helical" evidence="7">
    <location>
        <begin position="177"/>
        <end position="196"/>
    </location>
</feature>
<feature type="transmembrane region" description="Helical" evidence="7">
    <location>
        <begin position="118"/>
        <end position="135"/>
    </location>
</feature>
<protein>
    <submittedName>
        <fullName evidence="9">DMT family transporter</fullName>
    </submittedName>
</protein>
<evidence type="ECO:0000256" key="1">
    <source>
        <dbReference type="ARBA" id="ARBA00004651"/>
    </source>
</evidence>
<reference evidence="9" key="2">
    <citation type="journal article" date="2021" name="PeerJ">
        <title>Extensive microbial diversity within the chicken gut microbiome revealed by metagenomics and culture.</title>
        <authorList>
            <person name="Gilroy R."/>
            <person name="Ravi A."/>
            <person name="Getino M."/>
            <person name="Pursley I."/>
            <person name="Horton D.L."/>
            <person name="Alikhan N.F."/>
            <person name="Baker D."/>
            <person name="Gharbi K."/>
            <person name="Hall N."/>
            <person name="Watson M."/>
            <person name="Adriaenssens E.M."/>
            <person name="Foster-Nyarko E."/>
            <person name="Jarju S."/>
            <person name="Secka A."/>
            <person name="Antonio M."/>
            <person name="Oren A."/>
            <person name="Chaudhuri R.R."/>
            <person name="La Ragione R."/>
            <person name="Hildebrand F."/>
            <person name="Pallen M.J."/>
        </authorList>
    </citation>
    <scope>NUCLEOTIDE SEQUENCE</scope>
    <source>
        <strain evidence="9">6086</strain>
    </source>
</reference>
<dbReference type="InterPro" id="IPR000620">
    <property type="entry name" value="EamA_dom"/>
</dbReference>
<evidence type="ECO:0000256" key="5">
    <source>
        <dbReference type="ARBA" id="ARBA00022989"/>
    </source>
</evidence>
<organism evidence="9 10">
    <name type="scientific">Candidatus Caccousia stercoris</name>
    <dbReference type="NCBI Taxonomy" id="2840723"/>
    <lineage>
        <taxon>Bacteria</taxon>
        <taxon>Bacillati</taxon>
        <taxon>Bacillota</taxon>
        <taxon>Clostridia</taxon>
        <taxon>Eubacteriales</taxon>
        <taxon>Oscillospiraceae</taxon>
        <taxon>Oscillospiraceae incertae sedis</taxon>
        <taxon>Candidatus Caccousia</taxon>
    </lineage>
</organism>
<evidence type="ECO:0000256" key="2">
    <source>
        <dbReference type="ARBA" id="ARBA00007362"/>
    </source>
</evidence>
<keyword evidence="6 7" id="KW-0472">Membrane</keyword>
<evidence type="ECO:0000313" key="10">
    <source>
        <dbReference type="Proteomes" id="UP000824141"/>
    </source>
</evidence>
<dbReference type="AlphaFoldDB" id="A0A9D1FTH5"/>
<feature type="transmembrane region" description="Helical" evidence="7">
    <location>
        <begin position="208"/>
        <end position="226"/>
    </location>
</feature>
<dbReference type="Proteomes" id="UP000824141">
    <property type="component" value="Unassembled WGS sequence"/>
</dbReference>
<accession>A0A9D1FTH5</accession>
<comment type="caution">
    <text evidence="9">The sequence shown here is derived from an EMBL/GenBank/DDBJ whole genome shotgun (WGS) entry which is preliminary data.</text>
</comment>
<feature type="transmembrane region" description="Helical" evidence="7">
    <location>
        <begin position="86"/>
        <end position="106"/>
    </location>
</feature>
<sequence length="295" mass="31474">MADILCLLVAAIWGSGFIASQAAIDAQMSAPLIMALRFTVAAVVMLLVCLPKLKQIRLTDLKRGGLAGLFLFGAFYTQIVGQQNTTVSHCAFLTATNVVMVPFLVWAVSRRRPQAKTFVLALTTLVGIGVLSIQPGSFEVSFHYGDAMTLLCAVLFALHITTLGWAVKETDVMRINLIQLSTAAIISIAVFLLTDIQSVSRADFANGFPAVLYLGLFSTCLCYFLQTLAQKHTTPSQAGILLSTEGLFGSLFSVLMGLEPLTVNLVAGGLLITASVVLMEVLPARKSRRSGGNAS</sequence>
<evidence type="ECO:0000256" key="3">
    <source>
        <dbReference type="ARBA" id="ARBA00022475"/>
    </source>
</evidence>
<evidence type="ECO:0000259" key="8">
    <source>
        <dbReference type="Pfam" id="PF00892"/>
    </source>
</evidence>
<feature type="transmembrane region" description="Helical" evidence="7">
    <location>
        <begin position="63"/>
        <end position="80"/>
    </location>
</feature>